<dbReference type="PANTHER" id="PTHR13696:SF52">
    <property type="entry name" value="PARA FAMILY PROTEIN CT_582"/>
    <property type="match status" value="1"/>
</dbReference>
<feature type="region of interest" description="Disordered" evidence="1">
    <location>
        <begin position="1"/>
        <end position="20"/>
    </location>
</feature>
<dbReference type="Pfam" id="PF13411">
    <property type="entry name" value="MerR_1"/>
    <property type="match status" value="1"/>
</dbReference>
<keyword evidence="5" id="KW-1185">Reference proteome</keyword>
<gene>
    <name evidence="4" type="primary">repA3</name>
    <name evidence="4" type="ORF">GCM10007291_19340</name>
</gene>
<evidence type="ECO:0000256" key="1">
    <source>
        <dbReference type="SAM" id="MobiDB-lite"/>
    </source>
</evidence>
<dbReference type="InterPro" id="IPR000551">
    <property type="entry name" value="MerR-type_HTH_dom"/>
</dbReference>
<dbReference type="InterPro" id="IPR025669">
    <property type="entry name" value="AAA_dom"/>
</dbReference>
<accession>A0ABQ3FET6</accession>
<dbReference type="CDD" id="cd02042">
    <property type="entry name" value="ParAB_family"/>
    <property type="match status" value="1"/>
</dbReference>
<dbReference type="EMBL" id="BMYI01000004">
    <property type="protein sequence ID" value="GHC20489.1"/>
    <property type="molecule type" value="Genomic_DNA"/>
</dbReference>
<sequence length="409" mass="45803">MVRKETIEDRMTSDRLPEPGSIAGMISANATRLSEALNNHMRNSFHPGSRKTLRKFHPAEVSELTGISMSNLRTRHQEGDFPDVETDSRGRRLYSAEEIDQIRDVMARTGRNGETYRPGRREGDGLQVISIVNFKGGSSKTTTAIHLAQRYALRGYRVLAIDMDPQASLTTMFGYRPEIEFAEAGTVYDALRYEDPVPLSQIIRKTYFHNLDLAPAGLLLSEYETETAYALQHRIEPPFTQRLAIALSEVENAYDLVIIDCPPQLGFTTMSSLLASTGLLITVVPSMLDVASMAQFLEMAGETVRTLEESMGPTDWKFLKFLIARYEPTDVPQAQMAGFLRSILLEQVLNTPMLKSTAISDAGMTQQTIYELDPNQVVRKTLDRILESVNGVADEFEAVIQQAWGRRNS</sequence>
<dbReference type="Gene3D" id="3.40.50.300">
    <property type="entry name" value="P-loop containing nucleotide triphosphate hydrolases"/>
    <property type="match status" value="1"/>
</dbReference>
<dbReference type="PANTHER" id="PTHR13696">
    <property type="entry name" value="P-LOOP CONTAINING NUCLEOSIDE TRIPHOSPHATE HYDROLASE"/>
    <property type="match status" value="1"/>
</dbReference>
<dbReference type="Proteomes" id="UP000658305">
    <property type="component" value="Unassembled WGS sequence"/>
</dbReference>
<evidence type="ECO:0000259" key="2">
    <source>
        <dbReference type="Pfam" id="PF13411"/>
    </source>
</evidence>
<name>A0ABQ3FET6_9RHOB</name>
<evidence type="ECO:0000313" key="4">
    <source>
        <dbReference type="EMBL" id="GHC20489.1"/>
    </source>
</evidence>
<dbReference type="InterPro" id="IPR017818">
    <property type="entry name" value="Plasmid_partition_RepA"/>
</dbReference>
<reference evidence="5" key="1">
    <citation type="journal article" date="2019" name="Int. J. Syst. Evol. Microbiol.">
        <title>The Global Catalogue of Microorganisms (GCM) 10K type strain sequencing project: providing services to taxonomists for standard genome sequencing and annotation.</title>
        <authorList>
            <consortium name="The Broad Institute Genomics Platform"/>
            <consortium name="The Broad Institute Genome Sequencing Center for Infectious Disease"/>
            <person name="Wu L."/>
            <person name="Ma J."/>
        </authorList>
    </citation>
    <scope>NUCLEOTIDE SEQUENCE [LARGE SCALE GENOMIC DNA]</scope>
    <source>
        <strain evidence="5">KCTC 23298</strain>
    </source>
</reference>
<dbReference type="InterPro" id="IPR027417">
    <property type="entry name" value="P-loop_NTPase"/>
</dbReference>
<dbReference type="Gene3D" id="1.10.1660.10">
    <property type="match status" value="1"/>
</dbReference>
<feature type="domain" description="AAA" evidence="3">
    <location>
        <begin position="127"/>
        <end position="307"/>
    </location>
</feature>
<comment type="caution">
    <text evidence="4">The sequence shown here is derived from an EMBL/GenBank/DDBJ whole genome shotgun (WGS) entry which is preliminary data.</text>
</comment>
<dbReference type="SUPFAM" id="SSF46955">
    <property type="entry name" value="Putative DNA-binding domain"/>
    <property type="match status" value="1"/>
</dbReference>
<feature type="compositionally biased region" description="Basic and acidic residues" evidence="1">
    <location>
        <begin position="1"/>
        <end position="17"/>
    </location>
</feature>
<dbReference type="InterPro" id="IPR009061">
    <property type="entry name" value="DNA-bd_dom_put_sf"/>
</dbReference>
<protein>
    <submittedName>
        <fullName evidence="4">Plasmid partitioning protein RepA</fullName>
    </submittedName>
</protein>
<dbReference type="NCBIfam" id="TIGR03453">
    <property type="entry name" value="partition_RepA"/>
    <property type="match status" value="1"/>
</dbReference>
<evidence type="ECO:0000313" key="5">
    <source>
        <dbReference type="Proteomes" id="UP000658305"/>
    </source>
</evidence>
<dbReference type="SUPFAM" id="SSF52540">
    <property type="entry name" value="P-loop containing nucleoside triphosphate hydrolases"/>
    <property type="match status" value="1"/>
</dbReference>
<organism evidence="4 5">
    <name type="scientific">Gemmobacter nanjingensis</name>
    <dbReference type="NCBI Taxonomy" id="488454"/>
    <lineage>
        <taxon>Bacteria</taxon>
        <taxon>Pseudomonadati</taxon>
        <taxon>Pseudomonadota</taxon>
        <taxon>Alphaproteobacteria</taxon>
        <taxon>Rhodobacterales</taxon>
        <taxon>Paracoccaceae</taxon>
        <taxon>Gemmobacter</taxon>
    </lineage>
</organism>
<evidence type="ECO:0000259" key="3">
    <source>
        <dbReference type="Pfam" id="PF13614"/>
    </source>
</evidence>
<dbReference type="InterPro" id="IPR050678">
    <property type="entry name" value="DNA_Partitioning_ATPase"/>
</dbReference>
<dbReference type="Pfam" id="PF13614">
    <property type="entry name" value="AAA_31"/>
    <property type="match status" value="1"/>
</dbReference>
<feature type="domain" description="HTH merR-type" evidence="2">
    <location>
        <begin position="59"/>
        <end position="105"/>
    </location>
</feature>
<proteinExistence type="predicted"/>